<dbReference type="EMBL" id="JARRAG010000002">
    <property type="protein sequence ID" value="MDG3005046.1"/>
    <property type="molecule type" value="Genomic_DNA"/>
</dbReference>
<evidence type="ECO:0000313" key="2">
    <source>
        <dbReference type="EMBL" id="MDG3005046.1"/>
    </source>
</evidence>
<organism evidence="2 3">
    <name type="scientific">Paludisphaera mucosa</name>
    <dbReference type="NCBI Taxonomy" id="3030827"/>
    <lineage>
        <taxon>Bacteria</taxon>
        <taxon>Pseudomonadati</taxon>
        <taxon>Planctomycetota</taxon>
        <taxon>Planctomycetia</taxon>
        <taxon>Isosphaerales</taxon>
        <taxon>Isosphaeraceae</taxon>
        <taxon>Paludisphaera</taxon>
    </lineage>
</organism>
<reference evidence="2 3" key="1">
    <citation type="submission" date="2023-03" db="EMBL/GenBank/DDBJ databases">
        <title>Paludisphaera mucosa sp. nov. a novel planctomycete from northern fen.</title>
        <authorList>
            <person name="Ivanova A."/>
        </authorList>
    </citation>
    <scope>NUCLEOTIDE SEQUENCE [LARGE SCALE GENOMIC DNA]</scope>
    <source>
        <strain evidence="2 3">Pla2</strain>
    </source>
</reference>
<dbReference type="RefSeq" id="WP_277861395.1">
    <property type="nucleotide sequence ID" value="NZ_JARRAG010000002.1"/>
</dbReference>
<feature type="region of interest" description="Disordered" evidence="1">
    <location>
        <begin position="173"/>
        <end position="199"/>
    </location>
</feature>
<comment type="caution">
    <text evidence="2">The sequence shown here is derived from an EMBL/GenBank/DDBJ whole genome shotgun (WGS) entry which is preliminary data.</text>
</comment>
<keyword evidence="3" id="KW-1185">Reference proteome</keyword>
<accession>A0ABT6FBW8</accession>
<proteinExistence type="predicted"/>
<feature type="compositionally biased region" description="Basic and acidic residues" evidence="1">
    <location>
        <begin position="1"/>
        <end position="11"/>
    </location>
</feature>
<feature type="region of interest" description="Disordered" evidence="1">
    <location>
        <begin position="1"/>
        <end position="27"/>
    </location>
</feature>
<evidence type="ECO:0000313" key="3">
    <source>
        <dbReference type="Proteomes" id="UP001216907"/>
    </source>
</evidence>
<name>A0ABT6FBW8_9BACT</name>
<gene>
    <name evidence="2" type="ORF">PZE19_14760</name>
</gene>
<protein>
    <submittedName>
        <fullName evidence="2">Uncharacterized protein</fullName>
    </submittedName>
</protein>
<dbReference type="Proteomes" id="UP001216907">
    <property type="component" value="Unassembled WGS sequence"/>
</dbReference>
<evidence type="ECO:0000256" key="1">
    <source>
        <dbReference type="SAM" id="MobiDB-lite"/>
    </source>
</evidence>
<feature type="compositionally biased region" description="Basic and acidic residues" evidence="1">
    <location>
        <begin position="190"/>
        <end position="199"/>
    </location>
</feature>
<sequence>MASFKIDDPRYGRFLKPGEPAGPADSDVERRLRVLAEWLRRQDPQVLGVRLVAEDQEAGGKPMVHVAFPLGRNRVRDPARLFDPGNPAISDLLGPEIAAGKRLNIRADAHFDESYSYLRIPPEALGDKVHGDRRRLEDLLRKLDEEIRPAVAAVVAAAQGEIDHATIAAPPDWRTNGAFAATPDESDTPSTHDPREPAFDPARKLRDFLTSRGLRPDAVAAVKVTTFVRRDEDWLRIDVPRGGTLRGDVPMHLSKAGVATMKNAKASHDDEILGTIYCKAADVRNLLADDPNSMVEYRPRR</sequence>